<dbReference type="RefSeq" id="WP_376868651.1">
    <property type="nucleotide sequence ID" value="NZ_JBHRYB010000025.1"/>
</dbReference>
<keyword evidence="3" id="KW-1185">Reference proteome</keyword>
<protein>
    <submittedName>
        <fullName evidence="2">Biliverdin-producing heme oxygenase</fullName>
    </submittedName>
</protein>
<gene>
    <name evidence="2" type="ORF">ACFOMG_17670</name>
</gene>
<dbReference type="EMBL" id="JBHRYB010000025">
    <property type="protein sequence ID" value="MFC3681935.1"/>
    <property type="molecule type" value="Genomic_DNA"/>
</dbReference>
<evidence type="ECO:0000313" key="3">
    <source>
        <dbReference type="Proteomes" id="UP001595722"/>
    </source>
</evidence>
<evidence type="ECO:0000256" key="1">
    <source>
        <dbReference type="SAM" id="MobiDB-lite"/>
    </source>
</evidence>
<organism evidence="2 3">
    <name type="scientific">Bacterioplanoides pacificum</name>
    <dbReference type="NCBI Taxonomy" id="1171596"/>
    <lineage>
        <taxon>Bacteria</taxon>
        <taxon>Pseudomonadati</taxon>
        <taxon>Pseudomonadota</taxon>
        <taxon>Gammaproteobacteria</taxon>
        <taxon>Oceanospirillales</taxon>
        <taxon>Oceanospirillaceae</taxon>
        <taxon>Bacterioplanoides</taxon>
    </lineage>
</organism>
<evidence type="ECO:0000313" key="2">
    <source>
        <dbReference type="EMBL" id="MFC3681935.1"/>
    </source>
</evidence>
<reference evidence="3" key="1">
    <citation type="journal article" date="2019" name="Int. J. Syst. Evol. Microbiol.">
        <title>The Global Catalogue of Microorganisms (GCM) 10K type strain sequencing project: providing services to taxonomists for standard genome sequencing and annotation.</title>
        <authorList>
            <consortium name="The Broad Institute Genomics Platform"/>
            <consortium name="The Broad Institute Genome Sequencing Center for Infectious Disease"/>
            <person name="Wu L."/>
            <person name="Ma J."/>
        </authorList>
    </citation>
    <scope>NUCLEOTIDE SEQUENCE [LARGE SCALE GENOMIC DNA]</scope>
    <source>
        <strain evidence="3">KCTC 42424</strain>
    </source>
</reference>
<accession>A0ABV7VWN7</accession>
<name>A0ABV7VWN7_9GAMM</name>
<dbReference type="SUPFAM" id="SSF48613">
    <property type="entry name" value="Heme oxygenase-like"/>
    <property type="match status" value="1"/>
</dbReference>
<dbReference type="InterPro" id="IPR016084">
    <property type="entry name" value="Haem_Oase-like_multi-hlx"/>
</dbReference>
<dbReference type="Gene3D" id="1.20.910.10">
    <property type="entry name" value="Heme oxygenase-like"/>
    <property type="match status" value="1"/>
</dbReference>
<comment type="caution">
    <text evidence="2">The sequence shown here is derived from an EMBL/GenBank/DDBJ whole genome shotgun (WGS) entry which is preliminary data.</text>
</comment>
<dbReference type="CDD" id="cd19166">
    <property type="entry name" value="HemeO-bac"/>
    <property type="match status" value="1"/>
</dbReference>
<dbReference type="Pfam" id="PF01126">
    <property type="entry name" value="Heme_oxygenase"/>
    <property type="match status" value="1"/>
</dbReference>
<dbReference type="InterPro" id="IPR016053">
    <property type="entry name" value="Haem_Oase-like"/>
</dbReference>
<proteinExistence type="predicted"/>
<feature type="region of interest" description="Disordered" evidence="1">
    <location>
        <begin position="1"/>
        <end position="20"/>
    </location>
</feature>
<dbReference type="Proteomes" id="UP001595722">
    <property type="component" value="Unassembled WGS sequence"/>
</dbReference>
<sequence>MTQTASQTTSDEAQTFSNWLKQETTTTHESLDKRIMALNPFADRQGYAQFVRTQARLHRVVSDWYQHESMQQQLPQLKQRDRLDAVLQDCRDFDISDEQLAQDQHAAEAMQVSDPYAAIGWLYTVEGSNLGAAFLLKYARTQLDLSEDFGARHLAAHKDGRGLHWRQFKAALDGLQLTEEQRQSALTGARQAFTFARNNVEQLLAPLAAQPESSDE</sequence>